<dbReference type="InterPro" id="IPR017932">
    <property type="entry name" value="GATase_2_dom"/>
</dbReference>
<reference evidence="2" key="1">
    <citation type="submission" date="2018-05" db="EMBL/GenBank/DDBJ databases">
        <authorList>
            <person name="Lanie J.A."/>
            <person name="Ng W.-L."/>
            <person name="Kazmierczak K.M."/>
            <person name="Andrzejewski T.M."/>
            <person name="Davidsen T.M."/>
            <person name="Wayne K.J."/>
            <person name="Tettelin H."/>
            <person name="Glass J.I."/>
            <person name="Rusch D."/>
            <person name="Podicherti R."/>
            <person name="Tsui H.-C.T."/>
            <person name="Winkler M.E."/>
        </authorList>
    </citation>
    <scope>NUCLEOTIDE SEQUENCE</scope>
</reference>
<dbReference type="SUPFAM" id="SSF56235">
    <property type="entry name" value="N-terminal nucleophile aminohydrolases (Ntn hydrolases)"/>
    <property type="match status" value="1"/>
</dbReference>
<proteinExistence type="predicted"/>
<dbReference type="AlphaFoldDB" id="A0A381V2Z0"/>
<feature type="domain" description="Glutamine amidotransferase type-2" evidence="1">
    <location>
        <begin position="21"/>
        <end position="283"/>
    </location>
</feature>
<name>A0A381V2Z0_9ZZZZ</name>
<dbReference type="InterPro" id="IPR026444">
    <property type="entry name" value="Secre_tail"/>
</dbReference>
<dbReference type="InterPro" id="IPR029055">
    <property type="entry name" value="Ntn_hydrolases_N"/>
</dbReference>
<accession>A0A381V2Z0</accession>
<dbReference type="NCBIfam" id="TIGR04183">
    <property type="entry name" value="Por_Secre_tail"/>
    <property type="match status" value="1"/>
</dbReference>
<protein>
    <recommendedName>
        <fullName evidence="1">Glutamine amidotransferase type-2 domain-containing protein</fullName>
    </recommendedName>
</protein>
<dbReference type="PROSITE" id="PS51278">
    <property type="entry name" value="GATASE_TYPE_2"/>
    <property type="match status" value="1"/>
</dbReference>
<organism evidence="2">
    <name type="scientific">marine metagenome</name>
    <dbReference type="NCBI Taxonomy" id="408172"/>
    <lineage>
        <taxon>unclassified sequences</taxon>
        <taxon>metagenomes</taxon>
        <taxon>ecological metagenomes</taxon>
    </lineage>
</organism>
<dbReference type="Gene3D" id="3.60.20.10">
    <property type="entry name" value="Glutamine Phosphoribosylpyrophosphate, subunit 1, domain 1"/>
    <property type="match status" value="1"/>
</dbReference>
<gene>
    <name evidence="2" type="ORF">METZ01_LOCUS87610</name>
</gene>
<evidence type="ECO:0000313" key="2">
    <source>
        <dbReference type="EMBL" id="SVA34756.1"/>
    </source>
</evidence>
<evidence type="ECO:0000259" key="1">
    <source>
        <dbReference type="PROSITE" id="PS51278"/>
    </source>
</evidence>
<dbReference type="EMBL" id="UINC01007719">
    <property type="protein sequence ID" value="SVA34756.1"/>
    <property type="molecule type" value="Genomic_DNA"/>
</dbReference>
<dbReference type="PANTHER" id="PTHR42824:SF1">
    <property type="entry name" value="GLUTAMINE AMIDOTRANSFERASE YAFJ-RELATED"/>
    <property type="match status" value="1"/>
</dbReference>
<dbReference type="PANTHER" id="PTHR42824">
    <property type="entry name" value="GLUTAMINE AMIDOTRANSFERASE"/>
    <property type="match status" value="1"/>
</dbReference>
<sequence>MYRSILTLFLIFNFSAEIFACRIWAVISKSDLALNVATNQELEFVSYQLDALYDQSQYNQDGWAVIRYGISVDSMAGTVFRSALPANEDSLNYWTTVNEIFGDQSDRIGIAHIRAATSGASLIPNPHPWIFEASKTYSLVHNGGASKELLYDLITDNGLDDTWLEQHPPQTFGNGDWRDEGWNSVVDSELIMLLIMKQVNIFDDVLIGLEAAFSLMIEAGISPYMLNCVFSDSESLYVYGGSNGLKFSESESFYSIMSSPPNNSVSYNWEPISSGELIILNKDGFTRYPLFAVVQSNEPEIVVPQKPELYPAYPNPFNGQVVIPFKAISDRPISMSIFNISGISVYSKYLSTREKESGKIIWQPDKAVENSHSSGVYIIKMISGVDVKTSKILFIK</sequence>